<dbReference type="OrthoDB" id="9775794at2"/>
<dbReference type="PATRIC" id="fig|280871.6.peg.4591"/>
<evidence type="ECO:0000256" key="1">
    <source>
        <dbReference type="ARBA" id="ARBA00002994"/>
    </source>
</evidence>
<comment type="caution">
    <text evidence="8">The sequence shown here is derived from an EMBL/GenBank/DDBJ whole genome shotgun (WGS) entry which is preliminary data.</text>
</comment>
<name>A0A0D1JQF4_9MYCO</name>
<proteinExistence type="inferred from homology"/>
<keyword evidence="3" id="KW-0276">Fatty acid metabolism</keyword>
<dbReference type="PANTHER" id="PTHR11941">
    <property type="entry name" value="ENOYL-COA HYDRATASE-RELATED"/>
    <property type="match status" value="1"/>
</dbReference>
<dbReference type="GO" id="GO:0006635">
    <property type="term" value="P:fatty acid beta-oxidation"/>
    <property type="evidence" value="ECO:0007669"/>
    <property type="project" value="TreeGrafter"/>
</dbReference>
<dbReference type="Proteomes" id="UP000032221">
    <property type="component" value="Unassembled WGS sequence"/>
</dbReference>
<dbReference type="STRING" id="280871.TL10_22170"/>
<evidence type="ECO:0000256" key="6">
    <source>
        <dbReference type="ARBA" id="ARBA00023717"/>
    </source>
</evidence>
<dbReference type="RefSeq" id="WP_043987359.1">
    <property type="nucleotide sequence ID" value="NZ_JXST01000036.1"/>
</dbReference>
<comment type="function">
    <text evidence="1">Could possibly oxidize fatty acids using specific components.</text>
</comment>
<comment type="catalytic activity">
    <reaction evidence="6">
        <text>a 4-saturated-(3S)-3-hydroxyacyl-CoA = a (3E)-enoyl-CoA + H2O</text>
        <dbReference type="Rhea" id="RHEA:20724"/>
        <dbReference type="ChEBI" id="CHEBI:15377"/>
        <dbReference type="ChEBI" id="CHEBI:58521"/>
        <dbReference type="ChEBI" id="CHEBI:137480"/>
        <dbReference type="EC" id="4.2.1.17"/>
    </reaction>
</comment>
<keyword evidence="4" id="KW-0443">Lipid metabolism</keyword>
<dbReference type="Gene3D" id="3.90.226.10">
    <property type="entry name" value="2-enoyl-CoA Hydratase, Chain A, domain 1"/>
    <property type="match status" value="1"/>
</dbReference>
<dbReference type="GO" id="GO:0004300">
    <property type="term" value="F:enoyl-CoA hydratase activity"/>
    <property type="evidence" value="ECO:0007669"/>
    <property type="project" value="UniProtKB-EC"/>
</dbReference>
<comment type="catalytic activity">
    <reaction evidence="5">
        <text>a (3S)-3-hydroxyacyl-CoA = a (2E)-enoyl-CoA + H2O</text>
        <dbReference type="Rhea" id="RHEA:16105"/>
        <dbReference type="ChEBI" id="CHEBI:15377"/>
        <dbReference type="ChEBI" id="CHEBI:57318"/>
        <dbReference type="ChEBI" id="CHEBI:58856"/>
        <dbReference type="EC" id="4.2.1.17"/>
    </reaction>
</comment>
<sequence>MPRRAPVRTAELDLETLTLQQDGRVLTARFDDPPNQFLSLRLVKDMDRLTRAADRDPEVGAVILTGTGDKFISHSEPEQVQLFFQLATPPLPSRAVGWSIKLNNAAMRVPALLKATETRGGDWGTGIVYSAILKRTITRMNRSGVVYLAAINGTTLGGGFELALFCDLRIAADTDQVRIGLIEILAGLVPGGGGSQRLPAMLGMSAALEHMLEGRPLTAREALDAGVVHRLAPAASLLDDVHATAQRLSRRSPYAIAAVKRAVYFGGNKSLSRALDFELAGFIGTGRNPRKHLTADAFQQDYESIGDSPFATHIDPWLSGTRVEQ</sequence>
<evidence type="ECO:0000256" key="5">
    <source>
        <dbReference type="ARBA" id="ARBA00023709"/>
    </source>
</evidence>
<reference evidence="8 9" key="1">
    <citation type="submission" date="2015-01" db="EMBL/GenBank/DDBJ databases">
        <title>Genome sequence of Mycobacterium llatzerense and Mycobacterium immunogenum recovered from brain abscess.</title>
        <authorList>
            <person name="Greninger A.L."/>
            <person name="Langelier C."/>
            <person name="Cunningham G."/>
            <person name="Chiu C.Y."/>
            <person name="Miller S."/>
        </authorList>
    </citation>
    <scope>NUCLEOTIDE SEQUENCE [LARGE SCALE GENOMIC DNA]</scope>
    <source>
        <strain evidence="8 9">CLUC14</strain>
    </source>
</reference>
<dbReference type="EMBL" id="JXST01000036">
    <property type="protein sequence ID" value="KIU14824.1"/>
    <property type="molecule type" value="Genomic_DNA"/>
</dbReference>
<evidence type="ECO:0000256" key="7">
    <source>
        <dbReference type="RuleBase" id="RU003707"/>
    </source>
</evidence>
<accession>A0A0D1JQF4</accession>
<evidence type="ECO:0000256" key="4">
    <source>
        <dbReference type="ARBA" id="ARBA00023098"/>
    </source>
</evidence>
<evidence type="ECO:0000256" key="3">
    <source>
        <dbReference type="ARBA" id="ARBA00022832"/>
    </source>
</evidence>
<evidence type="ECO:0000313" key="9">
    <source>
        <dbReference type="Proteomes" id="UP000032221"/>
    </source>
</evidence>
<dbReference type="SUPFAM" id="SSF52096">
    <property type="entry name" value="ClpP/crotonase"/>
    <property type="match status" value="1"/>
</dbReference>
<dbReference type="PANTHER" id="PTHR11941:SF54">
    <property type="entry name" value="ENOYL-COA HYDRATASE, MITOCHONDRIAL"/>
    <property type="match status" value="1"/>
</dbReference>
<comment type="similarity">
    <text evidence="2 7">Belongs to the enoyl-CoA hydratase/isomerase family.</text>
</comment>
<organism evidence="8 9">
    <name type="scientific">Mycolicibacterium llatzerense</name>
    <dbReference type="NCBI Taxonomy" id="280871"/>
    <lineage>
        <taxon>Bacteria</taxon>
        <taxon>Bacillati</taxon>
        <taxon>Actinomycetota</taxon>
        <taxon>Actinomycetes</taxon>
        <taxon>Mycobacteriales</taxon>
        <taxon>Mycobacteriaceae</taxon>
        <taxon>Mycolicibacterium</taxon>
    </lineage>
</organism>
<dbReference type="CDD" id="cd06558">
    <property type="entry name" value="crotonase-like"/>
    <property type="match status" value="1"/>
</dbReference>
<protein>
    <submittedName>
        <fullName evidence="8">Enoyl-CoA hydratase</fullName>
    </submittedName>
</protein>
<dbReference type="Pfam" id="PF00378">
    <property type="entry name" value="ECH_1"/>
    <property type="match status" value="1"/>
</dbReference>
<gene>
    <name evidence="8" type="ORF">TL10_22170</name>
</gene>
<dbReference type="PROSITE" id="PS00166">
    <property type="entry name" value="ENOYL_COA_HYDRATASE"/>
    <property type="match status" value="1"/>
</dbReference>
<dbReference type="InterPro" id="IPR029045">
    <property type="entry name" value="ClpP/crotonase-like_dom_sf"/>
</dbReference>
<dbReference type="AlphaFoldDB" id="A0A0D1JQF4"/>
<evidence type="ECO:0000313" key="8">
    <source>
        <dbReference type="EMBL" id="KIU14824.1"/>
    </source>
</evidence>
<dbReference type="InterPro" id="IPR018376">
    <property type="entry name" value="Enoyl-CoA_hyd/isom_CS"/>
</dbReference>
<evidence type="ECO:0000256" key="2">
    <source>
        <dbReference type="ARBA" id="ARBA00005254"/>
    </source>
</evidence>
<dbReference type="InterPro" id="IPR001753">
    <property type="entry name" value="Enoyl-CoA_hydra/iso"/>
</dbReference>
<keyword evidence="9" id="KW-1185">Reference proteome</keyword>